<dbReference type="VEuPathDB" id="FungiDB:F9C07_3951"/>
<protein>
    <submittedName>
        <fullName evidence="2">Uncharacterized protein</fullName>
    </submittedName>
</protein>
<dbReference type="AlphaFoldDB" id="A0A5N6GJ65"/>
<reference evidence="2" key="1">
    <citation type="submission" date="2019-04" db="EMBL/GenBank/DDBJ databases">
        <title>Friends and foes A comparative genomics study of 23 Aspergillus species from section Flavi.</title>
        <authorList>
            <consortium name="DOE Joint Genome Institute"/>
            <person name="Kjaerbolling I."/>
            <person name="Vesth T."/>
            <person name="Frisvad J.C."/>
            <person name="Nybo J.L."/>
            <person name="Theobald S."/>
            <person name="Kildgaard S."/>
            <person name="Isbrandt T."/>
            <person name="Kuo A."/>
            <person name="Sato A."/>
            <person name="Lyhne E.K."/>
            <person name="Kogle M.E."/>
            <person name="Wiebenga A."/>
            <person name="Kun R.S."/>
            <person name="Lubbers R.J."/>
            <person name="Makela M.R."/>
            <person name="Barry K."/>
            <person name="Chovatia M."/>
            <person name="Clum A."/>
            <person name="Daum C."/>
            <person name="Haridas S."/>
            <person name="He G."/>
            <person name="LaButti K."/>
            <person name="Lipzen A."/>
            <person name="Mondo S."/>
            <person name="Riley R."/>
            <person name="Salamov A."/>
            <person name="Simmons B.A."/>
            <person name="Magnuson J.K."/>
            <person name="Henrissat B."/>
            <person name="Mortensen U.H."/>
            <person name="Larsen T.O."/>
            <person name="Devries R.P."/>
            <person name="Grigoriev I.V."/>
            <person name="Machida M."/>
            <person name="Baker S.E."/>
            <person name="Andersen M.R."/>
        </authorList>
    </citation>
    <scope>NUCLEOTIDE SEQUENCE [LARGE SCALE GENOMIC DNA]</scope>
    <source>
        <strain evidence="2">CBS 121.62</strain>
    </source>
</reference>
<name>A0A5N6GJ65_ASPFL</name>
<feature type="region of interest" description="Disordered" evidence="1">
    <location>
        <begin position="18"/>
        <end position="54"/>
    </location>
</feature>
<evidence type="ECO:0000313" key="2">
    <source>
        <dbReference type="EMBL" id="KAB8241474.1"/>
    </source>
</evidence>
<accession>A0A5N6GJ65</accession>
<evidence type="ECO:0000256" key="1">
    <source>
        <dbReference type="SAM" id="MobiDB-lite"/>
    </source>
</evidence>
<gene>
    <name evidence="2" type="ORF">BDV35DRAFT_384871</name>
</gene>
<sequence>MDTPIQFPEPPLDQYSNILHSQGSVPNVRPERRHSMPPTGPRVMDSPIRPSPPGLERRWKAPGRGHKFFLGCQSLVSGPLGHFPSVIILLASRWPDLTTLLLSFFPLSFSSSFLYGFSLLPSTRFLPFSCFSFSPAISLLSPPCHHHSSPSTSSLPSFYLGLVRLSSLCRPRSSFNPLSPSPPISRPTLLRVNPRET</sequence>
<dbReference type="Proteomes" id="UP000325434">
    <property type="component" value="Unassembled WGS sequence"/>
</dbReference>
<dbReference type="EMBL" id="ML734689">
    <property type="protein sequence ID" value="KAB8241474.1"/>
    <property type="molecule type" value="Genomic_DNA"/>
</dbReference>
<feature type="region of interest" description="Disordered" evidence="1">
    <location>
        <begin position="174"/>
        <end position="197"/>
    </location>
</feature>
<organism evidence="2">
    <name type="scientific">Aspergillus flavus</name>
    <dbReference type="NCBI Taxonomy" id="5059"/>
    <lineage>
        <taxon>Eukaryota</taxon>
        <taxon>Fungi</taxon>
        <taxon>Dikarya</taxon>
        <taxon>Ascomycota</taxon>
        <taxon>Pezizomycotina</taxon>
        <taxon>Eurotiomycetes</taxon>
        <taxon>Eurotiomycetidae</taxon>
        <taxon>Eurotiales</taxon>
        <taxon>Aspergillaceae</taxon>
        <taxon>Aspergillus</taxon>
        <taxon>Aspergillus subgen. Circumdati</taxon>
    </lineage>
</organism>
<proteinExistence type="predicted"/>